<dbReference type="KEGG" id="rpf:Rpic12D_4814"/>
<keyword evidence="2" id="KW-0614">Plasmid</keyword>
<feature type="region of interest" description="Disordered" evidence="1">
    <location>
        <begin position="17"/>
        <end position="38"/>
    </location>
</feature>
<evidence type="ECO:0000313" key="2">
    <source>
        <dbReference type="EMBL" id="ACS66049.1"/>
    </source>
</evidence>
<dbReference type="EMBL" id="CP001646">
    <property type="protein sequence ID" value="ACS66049.1"/>
    <property type="molecule type" value="Genomic_DNA"/>
</dbReference>
<protein>
    <submittedName>
        <fullName evidence="2">Uncharacterized protein</fullName>
    </submittedName>
</protein>
<gene>
    <name evidence="2" type="ordered locus">Rpic12D_4814</name>
</gene>
<reference evidence="2" key="1">
    <citation type="submission" date="2009-06" db="EMBL/GenBank/DDBJ databases">
        <title>Complete sequence plasmid 1 of Ralstonia pickettii 12D.</title>
        <authorList>
            <consortium name="US DOE Joint Genome Institute"/>
            <person name="Lucas S."/>
            <person name="Copeland A."/>
            <person name="Lapidus A."/>
            <person name="Glavina del Rio T."/>
            <person name="Dalin E."/>
            <person name="Tice H."/>
            <person name="Bruce D."/>
            <person name="Goodwin L."/>
            <person name="Pitluck S."/>
            <person name="Sims D."/>
            <person name="Meincke L."/>
            <person name="Brettin T."/>
            <person name="Detter J.C."/>
            <person name="Han C."/>
            <person name="Larimer F."/>
            <person name="Land M."/>
            <person name="Hauser L."/>
            <person name="Kyrpides N."/>
            <person name="Ovchinnikova G."/>
            <person name="Marsh T."/>
            <person name="Richardson P."/>
        </authorList>
    </citation>
    <scope>NUCLEOTIDE SEQUENCE [LARGE SCALE GENOMIC DNA]</scope>
    <source>
        <strain evidence="2">12D</strain>
        <plasmid>12D</plasmid>
        <plasmid evidence="2">pRp12D01</plasmid>
    </source>
</reference>
<sequence length="124" mass="13545">MSNKDFISDWTKVIRDLPMGSSPEQMGDGNAPHGSQVTSADFRVGDSVTWTSQSSGYTRTKTGVIEEVVPSKWMPNRDQFPQLYRGPGVGAPRDHVSYVVRVAGKTAKSAGTVYWPRSAGLKKI</sequence>
<dbReference type="HOGENOM" id="CLU_2002013_0_0_4"/>
<organism evidence="2">
    <name type="scientific">Ralstonia pickettii (strain 12D)</name>
    <dbReference type="NCBI Taxonomy" id="428406"/>
    <lineage>
        <taxon>Bacteria</taxon>
        <taxon>Pseudomonadati</taxon>
        <taxon>Pseudomonadota</taxon>
        <taxon>Betaproteobacteria</taxon>
        <taxon>Burkholderiales</taxon>
        <taxon>Burkholderiaceae</taxon>
        <taxon>Ralstonia</taxon>
    </lineage>
</organism>
<proteinExistence type="predicted"/>
<name>C6BPC5_RALP1</name>
<dbReference type="AlphaFoldDB" id="C6BPC5"/>
<geneLocation type="plasmid" evidence="2">
    <name>pRp12D01</name>
</geneLocation>
<accession>C6BPC5</accession>
<evidence type="ECO:0000256" key="1">
    <source>
        <dbReference type="SAM" id="MobiDB-lite"/>
    </source>
</evidence>